<accession>A0A4Y2WR24</accession>
<proteinExistence type="predicted"/>
<evidence type="ECO:0000313" key="3">
    <source>
        <dbReference type="Proteomes" id="UP000499080"/>
    </source>
</evidence>
<keyword evidence="3" id="KW-1185">Reference proteome</keyword>
<dbReference type="Gene3D" id="3.60.10.10">
    <property type="entry name" value="Endonuclease/exonuclease/phosphatase"/>
    <property type="match status" value="1"/>
</dbReference>
<evidence type="ECO:0008006" key="4">
    <source>
        <dbReference type="Google" id="ProtNLM"/>
    </source>
</evidence>
<dbReference type="Proteomes" id="UP000499080">
    <property type="component" value="Unassembled WGS sequence"/>
</dbReference>
<name>A0A4Y2WR24_ARAVE</name>
<dbReference type="SUPFAM" id="SSF56219">
    <property type="entry name" value="DNase I-like"/>
    <property type="match status" value="1"/>
</dbReference>
<evidence type="ECO:0000313" key="2">
    <source>
        <dbReference type="EMBL" id="GBO39077.1"/>
    </source>
</evidence>
<organism evidence="1 3">
    <name type="scientific">Araneus ventricosus</name>
    <name type="common">Orbweaver spider</name>
    <name type="synonym">Epeira ventricosa</name>
    <dbReference type="NCBI Taxonomy" id="182803"/>
    <lineage>
        <taxon>Eukaryota</taxon>
        <taxon>Metazoa</taxon>
        <taxon>Ecdysozoa</taxon>
        <taxon>Arthropoda</taxon>
        <taxon>Chelicerata</taxon>
        <taxon>Arachnida</taxon>
        <taxon>Araneae</taxon>
        <taxon>Araneomorphae</taxon>
        <taxon>Entelegynae</taxon>
        <taxon>Araneoidea</taxon>
        <taxon>Araneidae</taxon>
        <taxon>Araneus</taxon>
    </lineage>
</organism>
<dbReference type="EMBL" id="BGPR01063971">
    <property type="protein sequence ID" value="GBO39064.1"/>
    <property type="molecule type" value="Genomic_DNA"/>
</dbReference>
<sequence>MDFNTITQINFVQVNLHHSIAATSTLVQRVKDQNISVACVQEMYHVMSKPVGIPSLCKLFGSQRENLKSGIICFHPDLPVIKVFSATNTIGVTFPYRSSNLLVISVYCTLKEDLYHNLDELENCLMLPHERVLLTGDFNSKSPVCGSDIEDKRGK</sequence>
<reference evidence="1 3" key="1">
    <citation type="journal article" date="2019" name="Sci. Rep.">
        <title>Orb-weaving spider Araneus ventricosus genome elucidates the spidroin gene catalogue.</title>
        <authorList>
            <person name="Kono N."/>
            <person name="Nakamura H."/>
            <person name="Ohtoshi R."/>
            <person name="Moran D.A.P."/>
            <person name="Shinohara A."/>
            <person name="Yoshida Y."/>
            <person name="Fujiwara M."/>
            <person name="Mori M."/>
            <person name="Tomita M."/>
            <person name="Arakawa K."/>
        </authorList>
    </citation>
    <scope>NUCLEOTIDE SEQUENCE [LARGE SCALE GENOMIC DNA]</scope>
</reference>
<gene>
    <name evidence="2" type="ORF">AVEN_10838_1</name>
    <name evidence="1" type="ORF">AVEN_52640_1</name>
</gene>
<comment type="caution">
    <text evidence="1">The sequence shown here is derived from an EMBL/GenBank/DDBJ whole genome shotgun (WGS) entry which is preliminary data.</text>
</comment>
<dbReference type="AlphaFoldDB" id="A0A4Y2WR24"/>
<dbReference type="OrthoDB" id="6437148at2759"/>
<protein>
    <recommendedName>
        <fullName evidence="4">Endonuclease/exonuclease/phosphatase domain-containing protein</fullName>
    </recommendedName>
</protein>
<dbReference type="InterPro" id="IPR036691">
    <property type="entry name" value="Endo/exonu/phosph_ase_sf"/>
</dbReference>
<evidence type="ECO:0000313" key="1">
    <source>
        <dbReference type="EMBL" id="GBO39064.1"/>
    </source>
</evidence>
<dbReference type="EMBL" id="BGPR01063982">
    <property type="protein sequence ID" value="GBO39077.1"/>
    <property type="molecule type" value="Genomic_DNA"/>
</dbReference>